<sequence>MDEEHFLERAKQFAHRLAELQNRLDPDSYDLLLRILRGINDAIVHRRDGGSDSGSVDVEFSPRDQDRFTPALGRELEELTSLLGPHGLRLVVDFGAEQERDRMEVEAIARASGMDPGRS</sequence>
<accession>A0ABW8LMY8</accession>
<organism evidence="1 2">
    <name type="scientific">Streptomyces milbemycinicus</name>
    <dbReference type="NCBI Taxonomy" id="476552"/>
    <lineage>
        <taxon>Bacteria</taxon>
        <taxon>Bacillati</taxon>
        <taxon>Actinomycetota</taxon>
        <taxon>Actinomycetes</taxon>
        <taxon>Kitasatosporales</taxon>
        <taxon>Streptomycetaceae</taxon>
        <taxon>Streptomyces</taxon>
    </lineage>
</organism>
<evidence type="ECO:0000313" key="1">
    <source>
        <dbReference type="EMBL" id="MFK4267289.1"/>
    </source>
</evidence>
<keyword evidence="2" id="KW-1185">Reference proteome</keyword>
<dbReference type="EMBL" id="JBJDQH010000006">
    <property type="protein sequence ID" value="MFK4267289.1"/>
    <property type="molecule type" value="Genomic_DNA"/>
</dbReference>
<name>A0ABW8LMY8_9ACTN</name>
<gene>
    <name evidence="1" type="ORF">ACI2L5_20465</name>
</gene>
<reference evidence="1 2" key="1">
    <citation type="submission" date="2024-11" db="EMBL/GenBank/DDBJ databases">
        <title>The Natural Products Discovery Center: Release of the First 8490 Sequenced Strains for Exploring Actinobacteria Biosynthetic Diversity.</title>
        <authorList>
            <person name="Kalkreuter E."/>
            <person name="Kautsar S.A."/>
            <person name="Yang D."/>
            <person name="Bader C.D."/>
            <person name="Teijaro C.N."/>
            <person name="Fluegel L."/>
            <person name="Davis C.M."/>
            <person name="Simpson J.R."/>
            <person name="Lauterbach L."/>
            <person name="Steele A.D."/>
            <person name="Gui C."/>
            <person name="Meng S."/>
            <person name="Li G."/>
            <person name="Viehrig K."/>
            <person name="Ye F."/>
            <person name="Su P."/>
            <person name="Kiefer A.F."/>
            <person name="Nichols A."/>
            <person name="Cepeda A.J."/>
            <person name="Yan W."/>
            <person name="Fan B."/>
            <person name="Jiang Y."/>
            <person name="Adhikari A."/>
            <person name="Zheng C.-J."/>
            <person name="Schuster L."/>
            <person name="Cowan T.M."/>
            <person name="Smanski M.J."/>
            <person name="Chevrette M.G."/>
            <person name="De Carvalho L.P.S."/>
            <person name="Shen B."/>
        </authorList>
    </citation>
    <scope>NUCLEOTIDE SEQUENCE [LARGE SCALE GENOMIC DNA]</scope>
    <source>
        <strain evidence="1 2">NPDC020863</strain>
    </source>
</reference>
<dbReference type="RefSeq" id="WP_358640281.1">
    <property type="nucleotide sequence ID" value="NZ_JBFACG010000014.1"/>
</dbReference>
<comment type="caution">
    <text evidence="1">The sequence shown here is derived from an EMBL/GenBank/DDBJ whole genome shotgun (WGS) entry which is preliminary data.</text>
</comment>
<protein>
    <submittedName>
        <fullName evidence="1">Uncharacterized protein</fullName>
    </submittedName>
</protein>
<proteinExistence type="predicted"/>
<dbReference type="Proteomes" id="UP001620295">
    <property type="component" value="Unassembled WGS sequence"/>
</dbReference>
<evidence type="ECO:0000313" key="2">
    <source>
        <dbReference type="Proteomes" id="UP001620295"/>
    </source>
</evidence>